<gene>
    <name evidence="1" type="ORF">AMORRO_LOCUS17102</name>
</gene>
<proteinExistence type="predicted"/>
<keyword evidence="2" id="KW-1185">Reference proteome</keyword>
<comment type="caution">
    <text evidence="1">The sequence shown here is derived from an EMBL/GenBank/DDBJ whole genome shotgun (WGS) entry which is preliminary data.</text>
</comment>
<name>A0A9N9JFL3_9GLOM</name>
<accession>A0A9N9JFL3</accession>
<protein>
    <submittedName>
        <fullName evidence="1">14653_t:CDS:1</fullName>
    </submittedName>
</protein>
<dbReference type="AlphaFoldDB" id="A0A9N9JFL3"/>
<organism evidence="1 2">
    <name type="scientific">Acaulospora morrowiae</name>
    <dbReference type="NCBI Taxonomy" id="94023"/>
    <lineage>
        <taxon>Eukaryota</taxon>
        <taxon>Fungi</taxon>
        <taxon>Fungi incertae sedis</taxon>
        <taxon>Mucoromycota</taxon>
        <taxon>Glomeromycotina</taxon>
        <taxon>Glomeromycetes</taxon>
        <taxon>Diversisporales</taxon>
        <taxon>Acaulosporaceae</taxon>
        <taxon>Acaulospora</taxon>
    </lineage>
</organism>
<dbReference type="Proteomes" id="UP000789342">
    <property type="component" value="Unassembled WGS sequence"/>
</dbReference>
<evidence type="ECO:0000313" key="1">
    <source>
        <dbReference type="EMBL" id="CAG8778354.1"/>
    </source>
</evidence>
<reference evidence="1" key="1">
    <citation type="submission" date="2021-06" db="EMBL/GenBank/DDBJ databases">
        <authorList>
            <person name="Kallberg Y."/>
            <person name="Tangrot J."/>
            <person name="Rosling A."/>
        </authorList>
    </citation>
    <scope>NUCLEOTIDE SEQUENCE</scope>
    <source>
        <strain evidence="1">CL551</strain>
    </source>
</reference>
<feature type="non-terminal residue" evidence="1">
    <location>
        <position position="1"/>
    </location>
</feature>
<evidence type="ECO:0000313" key="2">
    <source>
        <dbReference type="Proteomes" id="UP000789342"/>
    </source>
</evidence>
<dbReference type="EMBL" id="CAJVPV010050790">
    <property type="protein sequence ID" value="CAG8778354.1"/>
    <property type="molecule type" value="Genomic_DNA"/>
</dbReference>
<sequence>ELHLVNYPDFYGKEQNPITWIKKVEQAFETNRVPDARKIPIIVPYLKGSAAIWWINRRV</sequence>
<dbReference type="OrthoDB" id="2432760at2759"/>